<accession>K1U2B2</accession>
<evidence type="ECO:0000256" key="1">
    <source>
        <dbReference type="SAM" id="MobiDB-lite"/>
    </source>
</evidence>
<feature type="region of interest" description="Disordered" evidence="1">
    <location>
        <begin position="126"/>
        <end position="150"/>
    </location>
</feature>
<dbReference type="AlphaFoldDB" id="K1U2B2"/>
<dbReference type="Pfam" id="PF14302">
    <property type="entry name" value="DUF4377"/>
    <property type="match status" value="1"/>
</dbReference>
<dbReference type="EMBL" id="AJWY01003088">
    <property type="protein sequence ID" value="EKC76418.1"/>
    <property type="molecule type" value="Genomic_DNA"/>
</dbReference>
<feature type="domain" description="DUF4377" evidence="2">
    <location>
        <begin position="65"/>
        <end position="125"/>
    </location>
</feature>
<evidence type="ECO:0000313" key="3">
    <source>
        <dbReference type="EMBL" id="EKC76418.1"/>
    </source>
</evidence>
<protein>
    <recommendedName>
        <fullName evidence="2">DUF4377 domain-containing protein</fullName>
    </recommendedName>
</protein>
<name>K1U2B2_9ZZZZ</name>
<reference evidence="3" key="1">
    <citation type="journal article" date="2013" name="Environ. Microbiol.">
        <title>Microbiota from the distal guts of lean and obese adolescents exhibit partial functional redundancy besides clear differences in community structure.</title>
        <authorList>
            <person name="Ferrer M."/>
            <person name="Ruiz A."/>
            <person name="Lanza F."/>
            <person name="Haange S.B."/>
            <person name="Oberbach A."/>
            <person name="Till H."/>
            <person name="Bargiela R."/>
            <person name="Campoy C."/>
            <person name="Segura M.T."/>
            <person name="Richter M."/>
            <person name="von Bergen M."/>
            <person name="Seifert J."/>
            <person name="Suarez A."/>
        </authorList>
    </citation>
    <scope>NUCLEOTIDE SEQUENCE</scope>
</reference>
<evidence type="ECO:0000259" key="2">
    <source>
        <dbReference type="Pfam" id="PF14302"/>
    </source>
</evidence>
<gene>
    <name evidence="3" type="ORF">LEA_04717</name>
</gene>
<sequence>MQYLHLRSVFPTEHHPKTDTMKRLLLLLFLPFALGACNDGDTSRIETWTVAPEKGVAGIGMGFGHVPAYIVKRDAGSDWEIGPVRIGGFTFERGYETRMRVRIEQIANPPADGPSVRCTMVQQIEHTPASTAVDPESLTPRVRHPDRLRA</sequence>
<dbReference type="InterPro" id="IPR025485">
    <property type="entry name" value="DUF4377"/>
</dbReference>
<comment type="caution">
    <text evidence="3">The sequence shown here is derived from an EMBL/GenBank/DDBJ whole genome shotgun (WGS) entry which is preliminary data.</text>
</comment>
<feature type="non-terminal residue" evidence="3">
    <location>
        <position position="150"/>
    </location>
</feature>
<proteinExistence type="predicted"/>
<organism evidence="3">
    <name type="scientific">human gut metagenome</name>
    <dbReference type="NCBI Taxonomy" id="408170"/>
    <lineage>
        <taxon>unclassified sequences</taxon>
        <taxon>metagenomes</taxon>
        <taxon>organismal metagenomes</taxon>
    </lineage>
</organism>